<evidence type="ECO:0000256" key="9">
    <source>
        <dbReference type="PIRSR" id="PIRSR601805-1"/>
    </source>
</evidence>
<keyword evidence="13" id="KW-1185">Reference proteome</keyword>
<keyword evidence="6 10" id="KW-0547">Nucleotide-binding</keyword>
<dbReference type="GO" id="GO:0044209">
    <property type="term" value="P:AMP salvage"/>
    <property type="evidence" value="ECO:0007669"/>
    <property type="project" value="UniProtKB-UniRule"/>
</dbReference>
<accession>A0AAV8YC72</accession>
<dbReference type="PRINTS" id="PR00989">
    <property type="entry name" value="ADENOKINASE"/>
</dbReference>
<dbReference type="GO" id="GO:0005524">
    <property type="term" value="F:ATP binding"/>
    <property type="evidence" value="ECO:0007669"/>
    <property type="project" value="UniProtKB-UniRule"/>
</dbReference>
<dbReference type="InterPro" id="IPR029056">
    <property type="entry name" value="Ribokinase-like"/>
</dbReference>
<dbReference type="Gene3D" id="3.40.1190.20">
    <property type="match status" value="1"/>
</dbReference>
<dbReference type="EMBL" id="JAPWTK010000124">
    <property type="protein sequence ID" value="KAJ8949064.1"/>
    <property type="molecule type" value="Genomic_DNA"/>
</dbReference>
<name>A0AAV8YC72_9CUCU</name>
<dbReference type="Pfam" id="PF00294">
    <property type="entry name" value="PfkB"/>
    <property type="match status" value="1"/>
</dbReference>
<dbReference type="PANTHER" id="PTHR45769:SF3">
    <property type="entry name" value="ADENOSINE KINASE"/>
    <property type="match status" value="1"/>
</dbReference>
<keyword evidence="8 10" id="KW-0067">ATP-binding</keyword>
<comment type="pathway">
    <text evidence="1 10">Purine metabolism; AMP biosynthesis via salvage pathway; AMP from adenosine: step 1/1.</text>
</comment>
<evidence type="ECO:0000256" key="1">
    <source>
        <dbReference type="ARBA" id="ARBA00004801"/>
    </source>
</evidence>
<keyword evidence="10" id="KW-0460">Magnesium</keyword>
<reference evidence="12" key="1">
    <citation type="journal article" date="2023" name="Insect Mol. Biol.">
        <title>Genome sequencing provides insights into the evolution of gene families encoding plant cell wall-degrading enzymes in longhorned beetles.</title>
        <authorList>
            <person name="Shin N.R."/>
            <person name="Okamura Y."/>
            <person name="Kirsch R."/>
            <person name="Pauchet Y."/>
        </authorList>
    </citation>
    <scope>NUCLEOTIDE SEQUENCE</scope>
    <source>
        <strain evidence="12">AMC_N1</strain>
    </source>
</reference>
<dbReference type="InterPro" id="IPR002173">
    <property type="entry name" value="Carboh/pur_kinase_PfkB_CS"/>
</dbReference>
<organism evidence="12 13">
    <name type="scientific">Aromia moschata</name>
    <dbReference type="NCBI Taxonomy" id="1265417"/>
    <lineage>
        <taxon>Eukaryota</taxon>
        <taxon>Metazoa</taxon>
        <taxon>Ecdysozoa</taxon>
        <taxon>Arthropoda</taxon>
        <taxon>Hexapoda</taxon>
        <taxon>Insecta</taxon>
        <taxon>Pterygota</taxon>
        <taxon>Neoptera</taxon>
        <taxon>Endopterygota</taxon>
        <taxon>Coleoptera</taxon>
        <taxon>Polyphaga</taxon>
        <taxon>Cucujiformia</taxon>
        <taxon>Chrysomeloidea</taxon>
        <taxon>Cerambycidae</taxon>
        <taxon>Cerambycinae</taxon>
        <taxon>Callichromatini</taxon>
        <taxon>Aromia</taxon>
    </lineage>
</organism>
<comment type="catalytic activity">
    <reaction evidence="10">
        <text>adenosine + ATP = AMP + ADP + H(+)</text>
        <dbReference type="Rhea" id="RHEA:20824"/>
        <dbReference type="ChEBI" id="CHEBI:15378"/>
        <dbReference type="ChEBI" id="CHEBI:16335"/>
        <dbReference type="ChEBI" id="CHEBI:30616"/>
        <dbReference type="ChEBI" id="CHEBI:456215"/>
        <dbReference type="ChEBI" id="CHEBI:456216"/>
        <dbReference type="EC" id="2.7.1.20"/>
    </reaction>
</comment>
<sequence length="343" mass="39212">MSTIKQIVNYFHKHKKFIILKKRIPQHSAMILFVGTPLVDIIVNVGHDFLEKYKLSPDSATRCTPELEGIFKHVQVLEIFVHDYFKDILLYNPILQPGGSVTNTARVFQWVSKRTYPITFFGAVGDDQFGNIIKDTFKVEEIHSHLVEMKGHKTGTCAVLLTEDYRSLVCNMGASKLLSVECLDEALWKHVNKASYLYMSAFLLGPVNMGTIKELVNYFHKHKKFIFLNLAAPFLCDKYPNEVLFLFEHADMVFGNESEYRALSNISKVQKSDLKDLLPDLNKRFSNKPLRTLVMTRGNKSVLVLNNGLLEQFETDQLEEEKIVDTNGAGDAFVGGYLTQYMR</sequence>
<dbReference type="GO" id="GO:0005829">
    <property type="term" value="C:cytosol"/>
    <property type="evidence" value="ECO:0007669"/>
    <property type="project" value="TreeGrafter"/>
</dbReference>
<dbReference type="GO" id="GO:0005634">
    <property type="term" value="C:nucleus"/>
    <property type="evidence" value="ECO:0007669"/>
    <property type="project" value="UniProtKB-SubCell"/>
</dbReference>
<dbReference type="AlphaFoldDB" id="A0AAV8YC72"/>
<dbReference type="Gene3D" id="3.30.1110.10">
    <property type="match status" value="1"/>
</dbReference>
<comment type="subunit">
    <text evidence="10">Monomer.</text>
</comment>
<dbReference type="InterPro" id="IPR011611">
    <property type="entry name" value="PfkB_dom"/>
</dbReference>
<dbReference type="EC" id="2.7.1.20" evidence="3 10"/>
<keyword evidence="7 10" id="KW-0418">Kinase</keyword>
<proteinExistence type="inferred from homology"/>
<dbReference type="PROSITE" id="PS00584">
    <property type="entry name" value="PFKB_KINASES_2"/>
    <property type="match status" value="1"/>
</dbReference>
<evidence type="ECO:0000256" key="10">
    <source>
        <dbReference type="RuleBase" id="RU368116"/>
    </source>
</evidence>
<comment type="subcellular location">
    <subcellularLocation>
        <location evidence="10">Nucleus</location>
    </subcellularLocation>
</comment>
<evidence type="ECO:0000313" key="13">
    <source>
        <dbReference type="Proteomes" id="UP001162162"/>
    </source>
</evidence>
<comment type="function">
    <text evidence="10">ATP dependent phosphorylation of adenosine and other related nucleoside analogs to monophosphate derivatives.</text>
</comment>
<feature type="active site" description="Proton acceptor" evidence="9">
    <location>
        <position position="331"/>
    </location>
</feature>
<dbReference type="CDD" id="cd01168">
    <property type="entry name" value="adenosine_kinase"/>
    <property type="match status" value="1"/>
</dbReference>
<feature type="domain" description="Carbohydrate kinase PfkB" evidence="11">
    <location>
        <begin position="96"/>
        <end position="341"/>
    </location>
</feature>
<protein>
    <recommendedName>
        <fullName evidence="3 10">Adenosine kinase</fullName>
        <shortName evidence="10">AK</shortName>
        <ecNumber evidence="3 10">2.7.1.20</ecNumber>
    </recommendedName>
    <alternativeName>
        <fullName evidence="10">Adenosine 5'-phosphotransferase</fullName>
    </alternativeName>
</protein>
<dbReference type="SUPFAM" id="SSF53613">
    <property type="entry name" value="Ribokinase-like"/>
    <property type="match status" value="1"/>
</dbReference>
<evidence type="ECO:0000256" key="2">
    <source>
        <dbReference type="ARBA" id="ARBA00010688"/>
    </source>
</evidence>
<dbReference type="GO" id="GO:0004001">
    <property type="term" value="F:adenosine kinase activity"/>
    <property type="evidence" value="ECO:0007669"/>
    <property type="project" value="UniProtKB-UniRule"/>
</dbReference>
<comment type="caution">
    <text evidence="12">The sequence shown here is derived from an EMBL/GenBank/DDBJ whole genome shotgun (WGS) entry which is preliminary data.</text>
</comment>
<keyword evidence="4 10" id="KW-0808">Transferase</keyword>
<keyword evidence="5 10" id="KW-0660">Purine salvage</keyword>
<dbReference type="GO" id="GO:0006166">
    <property type="term" value="P:purine ribonucleoside salvage"/>
    <property type="evidence" value="ECO:0007669"/>
    <property type="project" value="UniProtKB-KW"/>
</dbReference>
<comment type="cofactor">
    <cofactor evidence="10">
        <name>Mg(2+)</name>
        <dbReference type="ChEBI" id="CHEBI:18420"/>
    </cofactor>
    <text evidence="10">Binds 3 Mg(2+) ions per subunit.</text>
</comment>
<dbReference type="Proteomes" id="UP001162162">
    <property type="component" value="Unassembled WGS sequence"/>
</dbReference>
<keyword evidence="10" id="KW-0539">Nucleus</keyword>
<dbReference type="PANTHER" id="PTHR45769">
    <property type="entry name" value="ADENOSINE KINASE"/>
    <property type="match status" value="1"/>
</dbReference>
<comment type="similarity">
    <text evidence="2 10">Belongs to the carbohydrate kinase PfkB family.</text>
</comment>
<evidence type="ECO:0000259" key="11">
    <source>
        <dbReference type="Pfam" id="PF00294"/>
    </source>
</evidence>
<evidence type="ECO:0000256" key="8">
    <source>
        <dbReference type="ARBA" id="ARBA00022840"/>
    </source>
</evidence>
<gene>
    <name evidence="12" type="ORF">NQ318_016966</name>
</gene>
<evidence type="ECO:0000256" key="3">
    <source>
        <dbReference type="ARBA" id="ARBA00012119"/>
    </source>
</evidence>
<evidence type="ECO:0000256" key="6">
    <source>
        <dbReference type="ARBA" id="ARBA00022741"/>
    </source>
</evidence>
<evidence type="ECO:0000256" key="5">
    <source>
        <dbReference type="ARBA" id="ARBA00022726"/>
    </source>
</evidence>
<evidence type="ECO:0000256" key="4">
    <source>
        <dbReference type="ARBA" id="ARBA00022679"/>
    </source>
</evidence>
<dbReference type="InterPro" id="IPR001805">
    <property type="entry name" value="Adenokinase"/>
</dbReference>
<dbReference type="GO" id="GO:0006144">
    <property type="term" value="P:purine nucleobase metabolic process"/>
    <property type="evidence" value="ECO:0007669"/>
    <property type="project" value="TreeGrafter"/>
</dbReference>
<evidence type="ECO:0000256" key="7">
    <source>
        <dbReference type="ARBA" id="ARBA00022777"/>
    </source>
</evidence>
<evidence type="ECO:0000313" key="12">
    <source>
        <dbReference type="EMBL" id="KAJ8949064.1"/>
    </source>
</evidence>